<sequence length="59" mass="6242">MADAGVRQARGDLAICIEPVGASLLAIAVDQPLLMLTDTPPSRASSLPQFVLGKPEHFR</sequence>
<organism evidence="1 2">
    <name type="scientific">Pseudomonas brassicacearum subsp. neoaurantiaca</name>
    <dbReference type="NCBI Taxonomy" id="494916"/>
    <lineage>
        <taxon>Bacteria</taxon>
        <taxon>Pseudomonadati</taxon>
        <taxon>Pseudomonadota</taxon>
        <taxon>Gammaproteobacteria</taxon>
        <taxon>Pseudomonadales</taxon>
        <taxon>Pseudomonadaceae</taxon>
        <taxon>Pseudomonas</taxon>
    </lineage>
</organism>
<gene>
    <name evidence="1" type="ORF">FHK92_05280</name>
</gene>
<evidence type="ECO:0000313" key="1">
    <source>
        <dbReference type="EMBL" id="MBA1377232.1"/>
    </source>
</evidence>
<protein>
    <submittedName>
        <fullName evidence="1">Uncharacterized protein</fullName>
    </submittedName>
</protein>
<dbReference type="Proteomes" id="UP000572407">
    <property type="component" value="Unassembled WGS sequence"/>
</dbReference>
<comment type="caution">
    <text evidence="1">The sequence shown here is derived from an EMBL/GenBank/DDBJ whole genome shotgun (WGS) entry which is preliminary data.</text>
</comment>
<name>A0A7V8RIN3_9PSED</name>
<reference evidence="1 2" key="1">
    <citation type="submission" date="2019-06" db="EMBL/GenBank/DDBJ databases">
        <title>Analysis of the biodiversity of Brassica napus bacterial endophytes for the selection of potential efficient biofertilizers for rapeseed crops.</title>
        <authorList>
            <person name="Jimenez-Gomez A."/>
            <person name="Saati-Santamaria Z."/>
            <person name="Menendez E."/>
            <person name="Rivas R."/>
            <person name="Mateos P.F."/>
            <person name="Velazquez E."/>
            <person name="Garcia-Fraile P."/>
        </authorList>
    </citation>
    <scope>NUCLEOTIDE SEQUENCE [LARGE SCALE GENOMIC DNA]</scope>
    <source>
        <strain evidence="1 2">CDVBN10</strain>
    </source>
</reference>
<evidence type="ECO:0000313" key="2">
    <source>
        <dbReference type="Proteomes" id="UP000572407"/>
    </source>
</evidence>
<dbReference type="EMBL" id="VDLV01000007">
    <property type="protein sequence ID" value="MBA1377232.1"/>
    <property type="molecule type" value="Genomic_DNA"/>
</dbReference>
<accession>A0A7V8RIN3</accession>
<proteinExistence type="predicted"/>
<dbReference type="AlphaFoldDB" id="A0A7V8RIN3"/>